<name>A0ABQ5ESV8_9ASTR</name>
<feature type="region of interest" description="Disordered" evidence="1">
    <location>
        <begin position="34"/>
        <end position="64"/>
    </location>
</feature>
<dbReference type="EMBL" id="BQNB010016635">
    <property type="protein sequence ID" value="GJT53990.1"/>
    <property type="molecule type" value="Genomic_DNA"/>
</dbReference>
<organism evidence="2 3">
    <name type="scientific">Tanacetum coccineum</name>
    <dbReference type="NCBI Taxonomy" id="301880"/>
    <lineage>
        <taxon>Eukaryota</taxon>
        <taxon>Viridiplantae</taxon>
        <taxon>Streptophyta</taxon>
        <taxon>Embryophyta</taxon>
        <taxon>Tracheophyta</taxon>
        <taxon>Spermatophyta</taxon>
        <taxon>Magnoliopsida</taxon>
        <taxon>eudicotyledons</taxon>
        <taxon>Gunneridae</taxon>
        <taxon>Pentapetalae</taxon>
        <taxon>asterids</taxon>
        <taxon>campanulids</taxon>
        <taxon>Asterales</taxon>
        <taxon>Asteraceae</taxon>
        <taxon>Asteroideae</taxon>
        <taxon>Anthemideae</taxon>
        <taxon>Anthemidinae</taxon>
        <taxon>Tanacetum</taxon>
    </lineage>
</organism>
<proteinExistence type="predicted"/>
<protein>
    <submittedName>
        <fullName evidence="2">Uncharacterized protein</fullName>
    </submittedName>
</protein>
<reference evidence="2" key="1">
    <citation type="journal article" date="2022" name="Int. J. Mol. Sci.">
        <title>Draft Genome of Tanacetum Coccineum: Genomic Comparison of Closely Related Tanacetum-Family Plants.</title>
        <authorList>
            <person name="Yamashiro T."/>
            <person name="Shiraishi A."/>
            <person name="Nakayama K."/>
            <person name="Satake H."/>
        </authorList>
    </citation>
    <scope>NUCLEOTIDE SEQUENCE</scope>
</reference>
<dbReference type="Proteomes" id="UP001151760">
    <property type="component" value="Unassembled WGS sequence"/>
</dbReference>
<feature type="non-terminal residue" evidence="2">
    <location>
        <position position="1"/>
    </location>
</feature>
<evidence type="ECO:0000256" key="1">
    <source>
        <dbReference type="SAM" id="MobiDB-lite"/>
    </source>
</evidence>
<sequence length="222" mass="24658">CPYKIASDVVNNLKNLRQATRGVPVGPKVGFKSTKQIYRPVSNKNDASTSGKKKEIEVSRQEVSNSNQFDALNSIKNDDDLGTNRGNSSSVVKGIASNSISTTLIAKRIDKFETQMIEGKLLLVDDDGNPLSKFVSTVNADSNSEVEEVFNEHASFVALTGLKRGSDSSYGTKSLLEQWMKTKRDDDYNPYDDDLYDSHDMSDNLETICDEFDITVRGRKKK</sequence>
<accession>A0ABQ5ESV8</accession>
<keyword evidence="3" id="KW-1185">Reference proteome</keyword>
<evidence type="ECO:0000313" key="2">
    <source>
        <dbReference type="EMBL" id="GJT53990.1"/>
    </source>
</evidence>
<reference evidence="2" key="2">
    <citation type="submission" date="2022-01" db="EMBL/GenBank/DDBJ databases">
        <authorList>
            <person name="Yamashiro T."/>
            <person name="Shiraishi A."/>
            <person name="Satake H."/>
            <person name="Nakayama K."/>
        </authorList>
    </citation>
    <scope>NUCLEOTIDE SEQUENCE</scope>
</reference>
<gene>
    <name evidence="2" type="ORF">Tco_0989044</name>
</gene>
<evidence type="ECO:0000313" key="3">
    <source>
        <dbReference type="Proteomes" id="UP001151760"/>
    </source>
</evidence>
<comment type="caution">
    <text evidence="2">The sequence shown here is derived from an EMBL/GenBank/DDBJ whole genome shotgun (WGS) entry which is preliminary data.</text>
</comment>